<organism evidence="5 6">
    <name type="scientific">Apatococcus fuscideae</name>
    <dbReference type="NCBI Taxonomy" id="2026836"/>
    <lineage>
        <taxon>Eukaryota</taxon>
        <taxon>Viridiplantae</taxon>
        <taxon>Chlorophyta</taxon>
        <taxon>core chlorophytes</taxon>
        <taxon>Trebouxiophyceae</taxon>
        <taxon>Chlorellales</taxon>
        <taxon>Chlorellaceae</taxon>
        <taxon>Apatococcus</taxon>
    </lineage>
</organism>
<name>A0AAW1SPM3_9CHLO</name>
<dbReference type="PANTHER" id="PTHR21399">
    <property type="entry name" value="CHLORIDE CONDUCTANCE REGULATORY PROTEIN ICLN"/>
    <property type="match status" value="1"/>
</dbReference>
<evidence type="ECO:0000313" key="6">
    <source>
        <dbReference type="Proteomes" id="UP001485043"/>
    </source>
</evidence>
<comment type="caution">
    <text evidence="5">The sequence shown here is derived from an EMBL/GenBank/DDBJ whole genome shotgun (WGS) entry which is preliminary data.</text>
</comment>
<protein>
    <recommendedName>
        <fullName evidence="7">Chloride conductance regulatory protein ICln</fullName>
    </recommendedName>
</protein>
<dbReference type="InterPro" id="IPR039924">
    <property type="entry name" value="ICln/Lot5/Saf5"/>
</dbReference>
<dbReference type="AlphaFoldDB" id="A0AAW1SPM3"/>
<proteinExistence type="predicted"/>
<evidence type="ECO:0000313" key="5">
    <source>
        <dbReference type="EMBL" id="KAK9852320.1"/>
    </source>
</evidence>
<keyword evidence="4" id="KW-0539">Nucleus</keyword>
<evidence type="ECO:0000256" key="1">
    <source>
        <dbReference type="ARBA" id="ARBA00004123"/>
    </source>
</evidence>
<gene>
    <name evidence="5" type="ORF">WJX84_001854</name>
</gene>
<dbReference type="Proteomes" id="UP001485043">
    <property type="component" value="Unassembled WGS sequence"/>
</dbReference>
<dbReference type="EMBL" id="JALJOV010001199">
    <property type="protein sequence ID" value="KAK9852320.1"/>
    <property type="molecule type" value="Genomic_DNA"/>
</dbReference>
<accession>A0AAW1SPM3</accession>
<evidence type="ECO:0000256" key="4">
    <source>
        <dbReference type="ARBA" id="ARBA00023242"/>
    </source>
</evidence>
<reference evidence="5 6" key="1">
    <citation type="journal article" date="2024" name="Nat. Commun.">
        <title>Phylogenomics reveals the evolutionary origins of lichenization in chlorophyte algae.</title>
        <authorList>
            <person name="Puginier C."/>
            <person name="Libourel C."/>
            <person name="Otte J."/>
            <person name="Skaloud P."/>
            <person name="Haon M."/>
            <person name="Grisel S."/>
            <person name="Petersen M."/>
            <person name="Berrin J.G."/>
            <person name="Delaux P.M."/>
            <person name="Dal Grande F."/>
            <person name="Keller J."/>
        </authorList>
    </citation>
    <scope>NUCLEOTIDE SEQUENCE [LARGE SCALE GENOMIC DNA]</scope>
    <source>
        <strain evidence="5 6">SAG 2523</strain>
    </source>
</reference>
<dbReference type="GO" id="GO:0034715">
    <property type="term" value="C:pICln-Sm protein complex"/>
    <property type="evidence" value="ECO:0007669"/>
    <property type="project" value="TreeGrafter"/>
</dbReference>
<keyword evidence="6" id="KW-1185">Reference proteome</keyword>
<comment type="subcellular location">
    <subcellularLocation>
        <location evidence="2">Cytoplasm</location>
    </subcellularLocation>
    <subcellularLocation>
        <location evidence="1">Nucleus</location>
    </subcellularLocation>
</comment>
<evidence type="ECO:0000256" key="3">
    <source>
        <dbReference type="ARBA" id="ARBA00022490"/>
    </source>
</evidence>
<dbReference type="InterPro" id="IPR011993">
    <property type="entry name" value="PH-like_dom_sf"/>
</dbReference>
<evidence type="ECO:0000256" key="2">
    <source>
        <dbReference type="ARBA" id="ARBA00004496"/>
    </source>
</evidence>
<dbReference type="Gene3D" id="2.30.29.30">
    <property type="entry name" value="Pleckstrin-homology domain (PH domain)/Phosphotyrosine-binding domain (PTB)"/>
    <property type="match status" value="1"/>
</dbReference>
<dbReference type="PANTHER" id="PTHR21399:SF0">
    <property type="entry name" value="METHYLOSOME SUBUNIT PICLN"/>
    <property type="match status" value="1"/>
</dbReference>
<dbReference type="GO" id="GO:0005829">
    <property type="term" value="C:cytosol"/>
    <property type="evidence" value="ECO:0007669"/>
    <property type="project" value="TreeGrafter"/>
</dbReference>
<keyword evidence="3" id="KW-0963">Cytoplasm</keyword>
<dbReference type="GO" id="GO:0000387">
    <property type="term" value="P:spliceosomal snRNP assembly"/>
    <property type="evidence" value="ECO:0007669"/>
    <property type="project" value="TreeGrafter"/>
</dbReference>
<evidence type="ECO:0008006" key="7">
    <source>
        <dbReference type="Google" id="ProtNLM"/>
    </source>
</evidence>
<dbReference type="GO" id="GO:0005681">
    <property type="term" value="C:spliceosomal complex"/>
    <property type="evidence" value="ECO:0007669"/>
    <property type="project" value="TreeGrafter"/>
</dbReference>
<dbReference type="GO" id="GO:0045292">
    <property type="term" value="P:mRNA cis splicing, via spliceosome"/>
    <property type="evidence" value="ECO:0007669"/>
    <property type="project" value="TreeGrafter"/>
</dbReference>
<sequence length="192" mass="21046">MATLNGGSDSDQLFGLDRFTAVSASGEPQLGEEDEELAASFQRVVLAVGEDSREQGTGTLYVTTRQIIWCKSLAGGFSVPFDRISMHAMLDADIFQRMCDCAALNPDSDMEGDAEGNDEFYYNEEEVLAGAGADDRARTLESLDSMLQLEDGVEDEDEMADGDLEAHDVSRSAMCMQCWFIAQTRGYKYSVI</sequence>